<organism evidence="3 5">
    <name type="scientific">Sporisorium scitamineum</name>
    <dbReference type="NCBI Taxonomy" id="49012"/>
    <lineage>
        <taxon>Eukaryota</taxon>
        <taxon>Fungi</taxon>
        <taxon>Dikarya</taxon>
        <taxon>Basidiomycota</taxon>
        <taxon>Ustilaginomycotina</taxon>
        <taxon>Ustilaginomycetes</taxon>
        <taxon>Ustilaginales</taxon>
        <taxon>Ustilaginaceae</taxon>
        <taxon>Sporisorium</taxon>
    </lineage>
</organism>
<evidence type="ECO:0008006" key="6">
    <source>
        <dbReference type="Google" id="ProtNLM"/>
    </source>
</evidence>
<feature type="region of interest" description="Disordered" evidence="1">
    <location>
        <begin position="436"/>
        <end position="465"/>
    </location>
</feature>
<keyword evidence="2" id="KW-0732">Signal</keyword>
<evidence type="ECO:0000256" key="2">
    <source>
        <dbReference type="SAM" id="SignalP"/>
    </source>
</evidence>
<name>A0A0F7S4G4_9BASI</name>
<reference evidence="3" key="3">
    <citation type="submission" date="2014-06" db="EMBL/GenBank/DDBJ databases">
        <authorList>
            <person name="Berkman J.Paul."/>
        </authorList>
    </citation>
    <scope>NUCLEOTIDE SEQUENCE [LARGE SCALE GENOMIC DNA]</scope>
</reference>
<accession>A0A0F7S4G4</accession>
<evidence type="ECO:0000313" key="3">
    <source>
        <dbReference type="EMBL" id="CDS02164.1"/>
    </source>
</evidence>
<feature type="region of interest" description="Disordered" evidence="1">
    <location>
        <begin position="24"/>
        <end position="76"/>
    </location>
</feature>
<feature type="compositionally biased region" description="Low complexity" evidence="1">
    <location>
        <begin position="24"/>
        <end position="36"/>
    </location>
</feature>
<feature type="chain" id="PRO_5015039088" description="Fungal lipase-like domain-containing protein" evidence="2">
    <location>
        <begin position="22"/>
        <end position="499"/>
    </location>
</feature>
<dbReference type="PANTHER" id="PTHR35560:SF3">
    <property type="entry name" value="PEPTIDASE S9 PROLYL OLIGOPEPTIDASE CATALYTIC DOMAIN-CONTAINING PROTEIN"/>
    <property type="match status" value="1"/>
</dbReference>
<evidence type="ECO:0000313" key="5">
    <source>
        <dbReference type="Proteomes" id="UP000242770"/>
    </source>
</evidence>
<reference evidence="5" key="2">
    <citation type="submission" date="2014-06" db="EMBL/GenBank/DDBJ databases">
        <authorList>
            <person name="Berkman P.J."/>
        </authorList>
    </citation>
    <scope>NUCLEOTIDE SEQUENCE [LARGE SCALE GENOMIC DNA]</scope>
</reference>
<dbReference type="SUPFAM" id="SSF53474">
    <property type="entry name" value="alpha/beta-Hydrolases"/>
    <property type="match status" value="1"/>
</dbReference>
<dbReference type="Gene3D" id="3.40.50.1820">
    <property type="entry name" value="alpha/beta hydrolase"/>
    <property type="match status" value="1"/>
</dbReference>
<dbReference type="Proteomes" id="UP000242770">
    <property type="component" value="Unassembled WGS sequence"/>
</dbReference>
<reference evidence="4" key="1">
    <citation type="submission" date="2014-06" db="EMBL/GenBank/DDBJ databases">
        <authorList>
            <person name="Ju J."/>
            <person name="Zhang J."/>
        </authorList>
    </citation>
    <scope>NUCLEOTIDE SEQUENCE</scope>
    <source>
        <strain evidence="4">SscI8</strain>
    </source>
</reference>
<evidence type="ECO:0000256" key="1">
    <source>
        <dbReference type="SAM" id="MobiDB-lite"/>
    </source>
</evidence>
<keyword evidence="5" id="KW-1185">Reference proteome</keyword>
<dbReference type="OrthoDB" id="5985073at2759"/>
<feature type="compositionally biased region" description="Polar residues" evidence="1">
    <location>
        <begin position="37"/>
        <end position="46"/>
    </location>
</feature>
<dbReference type="STRING" id="49012.A0A0F7S4G4"/>
<sequence>MVKLAAFNTVAALALAGSALARRSSSRLNNRQSSGSIMQSDYQNGATPPGARPSDAGGQTVIIDNDGGHDDNSQRAGCPTIFIGSAEVGGSFTTGWTEMPQVLGFDTMRDLTVGNNVVQPYIIERGKNAAQIKRVVITQPGLPRDYWKYANLVRNSLLCASVNSSLGINRDEILIAAPTWFSTADASAGSAQSNDLRFDGGNWATGVDSAGPNGASISSFEALDDLVNKFFDKSTYPNLQHVVIAGHSLGGSFTQHYAMLRKSNTAQDGQISYFVGNPGSYVYPTSDRPVQNPGGNCASTASTADQWSYGLQNLPSYGSGQGSASSIASRYYGRNIMYALGLSDNEGGDSHCEAQNQGTSHLTRGQNFQRELQSANGGNVPSSQQFNYVPNVAHEDYLIFSDPNSQQFLFAQGTNFAASATSSSSAAAASSTASTSASASSSAGKSGSTSASNIGSSTGSAAQATSSSKSSSAASKLISPASVVSALLASSAALFALVL</sequence>
<dbReference type="AlphaFoldDB" id="A0A0F7S4G4"/>
<dbReference type="EMBL" id="LK056664">
    <property type="protein sequence ID" value="CDU23668.1"/>
    <property type="molecule type" value="Genomic_DNA"/>
</dbReference>
<feature type="signal peptide" evidence="2">
    <location>
        <begin position="1"/>
        <end position="21"/>
    </location>
</feature>
<dbReference type="InterPro" id="IPR029058">
    <property type="entry name" value="AB_hydrolase_fold"/>
</dbReference>
<proteinExistence type="predicted"/>
<dbReference type="EMBL" id="CCFA01005053">
    <property type="protein sequence ID" value="CDS02164.1"/>
    <property type="molecule type" value="Genomic_DNA"/>
</dbReference>
<dbReference type="PANTHER" id="PTHR35560">
    <property type="entry name" value="BLL0132 PROTEIN"/>
    <property type="match status" value="1"/>
</dbReference>
<gene>
    <name evidence="3" type="primary">SSCI83520.1</name>
    <name evidence="4" type="ORF">SPSC_02297</name>
</gene>
<evidence type="ECO:0000313" key="4">
    <source>
        <dbReference type="EMBL" id="CDU23668.1"/>
    </source>
</evidence>
<protein>
    <recommendedName>
        <fullName evidence="6">Fungal lipase-like domain-containing protein</fullName>
    </recommendedName>
</protein>